<protein>
    <submittedName>
        <fullName evidence="2">Uncharacterized protein</fullName>
    </submittedName>
</protein>
<evidence type="ECO:0000256" key="1">
    <source>
        <dbReference type="SAM" id="SignalP"/>
    </source>
</evidence>
<dbReference type="Proteomes" id="UP000191518">
    <property type="component" value="Unassembled WGS sequence"/>
</dbReference>
<keyword evidence="1" id="KW-0732">Signal</keyword>
<reference evidence="3" key="1">
    <citation type="journal article" date="2017" name="Nat. Microbiol.">
        <title>Global analysis of biosynthetic gene clusters reveals vast potential of secondary metabolite production in Penicillium species.</title>
        <authorList>
            <person name="Nielsen J.C."/>
            <person name="Grijseels S."/>
            <person name="Prigent S."/>
            <person name="Ji B."/>
            <person name="Dainat J."/>
            <person name="Nielsen K.F."/>
            <person name="Frisvad J.C."/>
            <person name="Workman M."/>
            <person name="Nielsen J."/>
        </authorList>
    </citation>
    <scope>NUCLEOTIDE SEQUENCE [LARGE SCALE GENOMIC DNA]</scope>
    <source>
        <strain evidence="3">IBT 29486</strain>
    </source>
</reference>
<feature type="signal peptide" evidence="1">
    <location>
        <begin position="1"/>
        <end position="25"/>
    </location>
</feature>
<gene>
    <name evidence="2" type="ORF">PENVUL_c025G04549</name>
</gene>
<keyword evidence="3" id="KW-1185">Reference proteome</keyword>
<proteinExistence type="predicted"/>
<evidence type="ECO:0000313" key="3">
    <source>
        <dbReference type="Proteomes" id="UP000191518"/>
    </source>
</evidence>
<sequence length="128" mass="14757">MSVPFLVFTPLTLLLLLPFLDRICRQTSTIYSTIYLSTIFTMPPISRNPISFIKSEQAHLNHEIFLARGAERYLEASFDILEFTLTAINEETRLERELYLVSSVKQYLQDNTITLEANFGSTKEETSQ</sequence>
<organism evidence="2 3">
    <name type="scientific">Penicillium vulpinum</name>
    <dbReference type="NCBI Taxonomy" id="29845"/>
    <lineage>
        <taxon>Eukaryota</taxon>
        <taxon>Fungi</taxon>
        <taxon>Dikarya</taxon>
        <taxon>Ascomycota</taxon>
        <taxon>Pezizomycotina</taxon>
        <taxon>Eurotiomycetes</taxon>
        <taxon>Eurotiomycetidae</taxon>
        <taxon>Eurotiales</taxon>
        <taxon>Aspergillaceae</taxon>
        <taxon>Penicillium</taxon>
    </lineage>
</organism>
<dbReference type="EMBL" id="MDYP01000025">
    <property type="protein sequence ID" value="OQE05326.1"/>
    <property type="molecule type" value="Genomic_DNA"/>
</dbReference>
<name>A0A1V6RUM1_9EURO</name>
<feature type="chain" id="PRO_5012709179" evidence="1">
    <location>
        <begin position="26"/>
        <end position="128"/>
    </location>
</feature>
<evidence type="ECO:0000313" key="2">
    <source>
        <dbReference type="EMBL" id="OQE05326.1"/>
    </source>
</evidence>
<dbReference type="AlphaFoldDB" id="A0A1V6RUM1"/>
<comment type="caution">
    <text evidence="2">The sequence shown here is derived from an EMBL/GenBank/DDBJ whole genome shotgun (WGS) entry which is preliminary data.</text>
</comment>
<accession>A0A1V6RUM1</accession>